<evidence type="ECO:0000256" key="2">
    <source>
        <dbReference type="SAM" id="Phobius"/>
    </source>
</evidence>
<keyword evidence="2" id="KW-0812">Transmembrane</keyword>
<name>A0A3B0T9L0_9ZZZZ</name>
<dbReference type="Pfam" id="PF20061">
    <property type="entry name" value="DUF6460"/>
    <property type="match status" value="1"/>
</dbReference>
<feature type="compositionally biased region" description="Basic and acidic residues" evidence="1">
    <location>
        <begin position="104"/>
        <end position="115"/>
    </location>
</feature>
<dbReference type="InterPro" id="IPR045594">
    <property type="entry name" value="DUF6460"/>
</dbReference>
<feature type="transmembrane region" description="Helical" evidence="2">
    <location>
        <begin position="21"/>
        <end position="44"/>
    </location>
</feature>
<organism evidence="4">
    <name type="scientific">hydrothermal vent metagenome</name>
    <dbReference type="NCBI Taxonomy" id="652676"/>
    <lineage>
        <taxon>unclassified sequences</taxon>
        <taxon>metagenomes</taxon>
        <taxon>ecological metagenomes</taxon>
    </lineage>
</organism>
<feature type="region of interest" description="Disordered" evidence="1">
    <location>
        <begin position="96"/>
        <end position="115"/>
    </location>
</feature>
<sequence>MVKVNDMTALERFFGGAPGAVLTRLIVMSVIVGVIFSTIGIHPYELIESIQRLALRLYNMGFDAFAWLFGYLWLGALVVVPVWFVSRIWNVYFSQNSDDGFDDLADRPGDKSNAH</sequence>
<feature type="domain" description="DUF6460" evidence="3">
    <location>
        <begin position="57"/>
        <end position="91"/>
    </location>
</feature>
<reference evidence="4" key="1">
    <citation type="submission" date="2018-06" db="EMBL/GenBank/DDBJ databases">
        <authorList>
            <person name="Zhirakovskaya E."/>
        </authorList>
    </citation>
    <scope>NUCLEOTIDE SEQUENCE</scope>
</reference>
<dbReference type="EMBL" id="UOEM01000052">
    <property type="protein sequence ID" value="VAW12753.1"/>
    <property type="molecule type" value="Genomic_DNA"/>
</dbReference>
<feature type="transmembrane region" description="Helical" evidence="2">
    <location>
        <begin position="64"/>
        <end position="85"/>
    </location>
</feature>
<keyword evidence="2" id="KW-0472">Membrane</keyword>
<evidence type="ECO:0000259" key="3">
    <source>
        <dbReference type="Pfam" id="PF20061"/>
    </source>
</evidence>
<gene>
    <name evidence="4" type="ORF">MNBD_ALPHA09-426</name>
</gene>
<evidence type="ECO:0000256" key="1">
    <source>
        <dbReference type="SAM" id="MobiDB-lite"/>
    </source>
</evidence>
<protein>
    <recommendedName>
        <fullName evidence="3">DUF6460 domain-containing protein</fullName>
    </recommendedName>
</protein>
<evidence type="ECO:0000313" key="4">
    <source>
        <dbReference type="EMBL" id="VAW12753.1"/>
    </source>
</evidence>
<dbReference type="AlphaFoldDB" id="A0A3B0T9L0"/>
<accession>A0A3B0T9L0</accession>
<keyword evidence="2" id="KW-1133">Transmembrane helix</keyword>
<proteinExistence type="predicted"/>